<sequence length="110" mass="12530">MSDDDSREQGVEFGEFEETMESLDYPIDHDELLDEHGDDELELSGETTTLSEVLEPVQDDDQTYETEEDLETMIMNMVGDDAVGREGYSDRGGSAESEEMDEERDEQESF</sequence>
<evidence type="ECO:0000313" key="2">
    <source>
        <dbReference type="EMBL" id="KYH27786.1"/>
    </source>
</evidence>
<name>A0A151AJD7_9EURY</name>
<dbReference type="AlphaFoldDB" id="A0A151AJD7"/>
<feature type="region of interest" description="Disordered" evidence="1">
    <location>
        <begin position="79"/>
        <end position="110"/>
    </location>
</feature>
<proteinExistence type="predicted"/>
<evidence type="ECO:0000313" key="3">
    <source>
        <dbReference type="Proteomes" id="UP000075321"/>
    </source>
</evidence>
<evidence type="ECO:0000256" key="1">
    <source>
        <dbReference type="SAM" id="MobiDB-lite"/>
    </source>
</evidence>
<dbReference type="RefSeq" id="WP_066378965.1">
    <property type="nucleotide sequence ID" value="NZ_LTAZ01000001.1"/>
</dbReference>
<feature type="compositionally biased region" description="Acidic residues" evidence="1">
    <location>
        <begin position="96"/>
        <end position="110"/>
    </location>
</feature>
<reference evidence="2 3" key="1">
    <citation type="submission" date="2016-02" db="EMBL/GenBank/DDBJ databases">
        <title>Genome sequence of Halalkalicoccus paucihalophilus DSM 24557.</title>
        <authorList>
            <person name="Poehlein A."/>
            <person name="Daniel R."/>
        </authorList>
    </citation>
    <scope>NUCLEOTIDE SEQUENCE [LARGE SCALE GENOMIC DNA]</scope>
    <source>
        <strain evidence="2 3">DSM 24557</strain>
    </source>
</reference>
<dbReference type="InterPro" id="IPR043899">
    <property type="entry name" value="DUF5789"/>
</dbReference>
<organism evidence="2 3">
    <name type="scientific">Halalkalicoccus paucihalophilus</name>
    <dbReference type="NCBI Taxonomy" id="1008153"/>
    <lineage>
        <taxon>Archaea</taxon>
        <taxon>Methanobacteriati</taxon>
        <taxon>Methanobacteriota</taxon>
        <taxon>Stenosarchaea group</taxon>
        <taxon>Halobacteria</taxon>
        <taxon>Halobacteriales</taxon>
        <taxon>Halococcaceae</taxon>
        <taxon>Halalkalicoccus</taxon>
    </lineage>
</organism>
<dbReference type="Pfam" id="PF19102">
    <property type="entry name" value="DUF5789"/>
    <property type="match status" value="1"/>
</dbReference>
<dbReference type="PATRIC" id="fig|1008153.3.peg.459"/>
<dbReference type="EMBL" id="LTAZ01000001">
    <property type="protein sequence ID" value="KYH27786.1"/>
    <property type="molecule type" value="Genomic_DNA"/>
</dbReference>
<gene>
    <name evidence="2" type="ORF">HAPAU_04550</name>
</gene>
<feature type="region of interest" description="Disordered" evidence="1">
    <location>
        <begin position="1"/>
        <end position="22"/>
    </location>
</feature>
<accession>A0A151AJD7</accession>
<protein>
    <submittedName>
        <fullName evidence="2">Uncharacterized protein</fullName>
    </submittedName>
</protein>
<dbReference type="Proteomes" id="UP000075321">
    <property type="component" value="Unassembled WGS sequence"/>
</dbReference>
<comment type="caution">
    <text evidence="2">The sequence shown here is derived from an EMBL/GenBank/DDBJ whole genome shotgun (WGS) entry which is preliminary data.</text>
</comment>
<keyword evidence="3" id="KW-1185">Reference proteome</keyword>